<dbReference type="EMBL" id="RBIR01000001">
    <property type="protein sequence ID" value="RKR30139.1"/>
    <property type="molecule type" value="Genomic_DNA"/>
</dbReference>
<dbReference type="InterPro" id="IPR011044">
    <property type="entry name" value="Quino_amine_DH_bsu"/>
</dbReference>
<name>A0A495FNM9_9MICC</name>
<keyword evidence="2" id="KW-0732">Signal</keyword>
<dbReference type="OrthoDB" id="7064788at2"/>
<proteinExistence type="predicted"/>
<feature type="compositionally biased region" description="Polar residues" evidence="1">
    <location>
        <begin position="39"/>
        <end position="51"/>
    </location>
</feature>
<evidence type="ECO:0000313" key="4">
    <source>
        <dbReference type="Proteomes" id="UP000276055"/>
    </source>
</evidence>
<evidence type="ECO:0000256" key="2">
    <source>
        <dbReference type="SAM" id="SignalP"/>
    </source>
</evidence>
<accession>A0A495FNM9</accession>
<comment type="caution">
    <text evidence="3">The sequence shown here is derived from an EMBL/GenBank/DDBJ whole genome shotgun (WGS) entry which is preliminary data.</text>
</comment>
<feature type="signal peptide" evidence="2">
    <location>
        <begin position="1"/>
        <end position="31"/>
    </location>
</feature>
<organism evidence="3 4">
    <name type="scientific">Arthrobacter oryzae</name>
    <dbReference type="NCBI Taxonomy" id="409290"/>
    <lineage>
        <taxon>Bacteria</taxon>
        <taxon>Bacillati</taxon>
        <taxon>Actinomycetota</taxon>
        <taxon>Actinomycetes</taxon>
        <taxon>Micrococcales</taxon>
        <taxon>Micrococcaceae</taxon>
        <taxon>Arthrobacter</taxon>
    </lineage>
</organism>
<sequence>MSTTRTRGILTSAAAIMLTAAAISGTVAAQAAGSHDQPRANNTESGSRRGTATSLAEAFNGVDRNTTWRQTSKLKLNFPTYHTEGIAYSPDHIFLSAVQIIEPTTKFQTPQNGFDRTPGKGIGHLFVMDKAGNLQKDITLGEGDMYHPGGIDFDGTNVWVPVAQYRPDSSAIIYRVDANTLDVHKQFEVKDHLGGIVMDKENGHLIGNTWGSRRFAEWDLHGKQLSTWKNPNYFIDYQDCQYVPTAQMLCGGITNLPQAPAAGGTGATYELGGMAMMDLKTRNVLRDVPFQQWSTAGHVATRNPFKMTADGDHLTMKVAPDNGDEGNGTEILTYEATATPAK</sequence>
<dbReference type="Proteomes" id="UP000276055">
    <property type="component" value="Unassembled WGS sequence"/>
</dbReference>
<dbReference type="Pfam" id="PF20055">
    <property type="entry name" value="DUF6454"/>
    <property type="match status" value="1"/>
</dbReference>
<protein>
    <submittedName>
        <fullName evidence="3">Uncharacterized protein</fullName>
    </submittedName>
</protein>
<feature type="region of interest" description="Disordered" evidence="1">
    <location>
        <begin position="32"/>
        <end position="51"/>
    </location>
</feature>
<gene>
    <name evidence="3" type="ORF">C8D78_0458</name>
</gene>
<evidence type="ECO:0000256" key="1">
    <source>
        <dbReference type="SAM" id="MobiDB-lite"/>
    </source>
</evidence>
<feature type="chain" id="PRO_5019812956" evidence="2">
    <location>
        <begin position="32"/>
        <end position="342"/>
    </location>
</feature>
<reference evidence="3 4" key="1">
    <citation type="submission" date="2018-10" db="EMBL/GenBank/DDBJ databases">
        <title>Genomic Encyclopedia of Type Strains, Phase IV (KMG-IV): sequencing the most valuable type-strain genomes for metagenomic binning, comparative biology and taxonomic classification.</title>
        <authorList>
            <person name="Goeker M."/>
        </authorList>
    </citation>
    <scope>NUCLEOTIDE SEQUENCE [LARGE SCALE GENOMIC DNA]</scope>
    <source>
        <strain evidence="3 4">DSM 25586</strain>
    </source>
</reference>
<dbReference type="AlphaFoldDB" id="A0A495FNM9"/>
<dbReference type="RefSeq" id="WP_120950236.1">
    <property type="nucleotide sequence ID" value="NZ_RBIR01000001.1"/>
</dbReference>
<dbReference type="InterPro" id="IPR046312">
    <property type="entry name" value="DUF6454"/>
</dbReference>
<dbReference type="SUPFAM" id="SSF50969">
    <property type="entry name" value="YVTN repeat-like/Quinoprotein amine dehydrogenase"/>
    <property type="match status" value="1"/>
</dbReference>
<evidence type="ECO:0000313" key="3">
    <source>
        <dbReference type="EMBL" id="RKR30139.1"/>
    </source>
</evidence>